<sequence length="70" mass="7783">MLHRARLRQTYFLTRHASRMNITIITTAKMIAPKIVTMAISSLIIFVPVLSVRFVTCGSPDLEPSSLGIP</sequence>
<gene>
    <name evidence="2" type="ORF">COMA2_110031</name>
</gene>
<protein>
    <submittedName>
        <fullName evidence="2">Uncharacterized protein</fullName>
    </submittedName>
</protein>
<keyword evidence="3" id="KW-1185">Reference proteome</keyword>
<feature type="transmembrane region" description="Helical" evidence="1">
    <location>
        <begin position="35"/>
        <end position="55"/>
    </location>
</feature>
<evidence type="ECO:0000256" key="1">
    <source>
        <dbReference type="SAM" id="Phobius"/>
    </source>
</evidence>
<organism evidence="2 3">
    <name type="scientific">Candidatus Nitrospira nitrificans</name>
    <dbReference type="NCBI Taxonomy" id="1742973"/>
    <lineage>
        <taxon>Bacteria</taxon>
        <taxon>Pseudomonadati</taxon>
        <taxon>Nitrospirota</taxon>
        <taxon>Nitrospiria</taxon>
        <taxon>Nitrospirales</taxon>
        <taxon>Nitrospiraceae</taxon>
        <taxon>Nitrospira</taxon>
    </lineage>
</organism>
<keyword evidence="1" id="KW-0812">Transmembrane</keyword>
<keyword evidence="1" id="KW-1133">Transmembrane helix</keyword>
<evidence type="ECO:0000313" key="2">
    <source>
        <dbReference type="EMBL" id="CUS32667.1"/>
    </source>
</evidence>
<name>A0A0S4L9V4_9BACT</name>
<evidence type="ECO:0000313" key="3">
    <source>
        <dbReference type="Proteomes" id="UP000198736"/>
    </source>
</evidence>
<accession>A0A0S4L9V4</accession>
<reference evidence="3" key="1">
    <citation type="submission" date="2015-10" db="EMBL/GenBank/DDBJ databases">
        <authorList>
            <person name="Luecker S."/>
            <person name="Luecker S."/>
        </authorList>
    </citation>
    <scope>NUCLEOTIDE SEQUENCE [LARGE SCALE GENOMIC DNA]</scope>
</reference>
<proteinExistence type="predicted"/>
<dbReference type="Proteomes" id="UP000198736">
    <property type="component" value="Unassembled WGS sequence"/>
</dbReference>
<dbReference type="AlphaFoldDB" id="A0A0S4L9V4"/>
<keyword evidence="1" id="KW-0472">Membrane</keyword>
<dbReference type="EMBL" id="CZPZ01000003">
    <property type="protein sequence ID" value="CUS32667.1"/>
    <property type="molecule type" value="Genomic_DNA"/>
</dbReference>